<dbReference type="EMBL" id="JARBDR010000440">
    <property type="protein sequence ID" value="KAJ8312359.1"/>
    <property type="molecule type" value="Genomic_DNA"/>
</dbReference>
<dbReference type="SMART" id="SM00179">
    <property type="entry name" value="EGF_CA"/>
    <property type="match status" value="2"/>
</dbReference>
<organism evidence="6 7">
    <name type="scientific">Tegillarca granosa</name>
    <name type="common">Malaysian cockle</name>
    <name type="synonym">Anadara granosa</name>
    <dbReference type="NCBI Taxonomy" id="220873"/>
    <lineage>
        <taxon>Eukaryota</taxon>
        <taxon>Metazoa</taxon>
        <taxon>Spiralia</taxon>
        <taxon>Lophotrochozoa</taxon>
        <taxon>Mollusca</taxon>
        <taxon>Bivalvia</taxon>
        <taxon>Autobranchia</taxon>
        <taxon>Pteriomorphia</taxon>
        <taxon>Arcoida</taxon>
        <taxon>Arcoidea</taxon>
        <taxon>Arcidae</taxon>
        <taxon>Tegillarca</taxon>
    </lineage>
</organism>
<evidence type="ECO:0000313" key="6">
    <source>
        <dbReference type="EMBL" id="KAJ8312359.1"/>
    </source>
</evidence>
<dbReference type="Proteomes" id="UP001217089">
    <property type="component" value="Unassembled WGS sequence"/>
</dbReference>
<name>A0ABQ9F4U5_TEGGR</name>
<evidence type="ECO:0000256" key="2">
    <source>
        <dbReference type="ARBA" id="ARBA00022737"/>
    </source>
</evidence>
<keyword evidence="1 4" id="KW-0245">EGF-like domain</keyword>
<dbReference type="Pfam" id="PF00008">
    <property type="entry name" value="EGF"/>
    <property type="match status" value="2"/>
</dbReference>
<evidence type="ECO:0000313" key="7">
    <source>
        <dbReference type="Proteomes" id="UP001217089"/>
    </source>
</evidence>
<keyword evidence="7" id="KW-1185">Reference proteome</keyword>
<dbReference type="PROSITE" id="PS00010">
    <property type="entry name" value="ASX_HYDROXYL"/>
    <property type="match status" value="2"/>
</dbReference>
<comment type="caution">
    <text evidence="4">Lacks conserved residue(s) required for the propagation of feature annotation.</text>
</comment>
<keyword evidence="3 4" id="KW-1015">Disulfide bond</keyword>
<proteinExistence type="predicted"/>
<dbReference type="PROSITE" id="PS01186">
    <property type="entry name" value="EGF_2"/>
    <property type="match status" value="2"/>
</dbReference>
<dbReference type="SMART" id="SM00181">
    <property type="entry name" value="EGF"/>
    <property type="match status" value="2"/>
</dbReference>
<dbReference type="InterPro" id="IPR000152">
    <property type="entry name" value="EGF-type_Asp/Asn_hydroxyl_site"/>
</dbReference>
<protein>
    <recommendedName>
        <fullName evidence="5">EGF-like domain-containing protein</fullName>
    </recommendedName>
</protein>
<gene>
    <name evidence="6" type="ORF">KUTeg_009732</name>
</gene>
<feature type="disulfide bond" evidence="4">
    <location>
        <begin position="53"/>
        <end position="63"/>
    </location>
</feature>
<dbReference type="PANTHER" id="PTHR12916">
    <property type="entry name" value="CYTOCHROME C OXIDASE POLYPEPTIDE VIC-2"/>
    <property type="match status" value="1"/>
</dbReference>
<accession>A0ABQ9F4U5</accession>
<evidence type="ECO:0000256" key="4">
    <source>
        <dbReference type="PROSITE-ProRule" id="PRU00076"/>
    </source>
</evidence>
<feature type="disulfide bond" evidence="4">
    <location>
        <begin position="74"/>
        <end position="83"/>
    </location>
</feature>
<dbReference type="InterPro" id="IPR001881">
    <property type="entry name" value="EGF-like_Ca-bd_dom"/>
</dbReference>
<keyword evidence="2" id="KW-0677">Repeat</keyword>
<dbReference type="PROSITE" id="PS00022">
    <property type="entry name" value="EGF_1"/>
    <property type="match status" value="2"/>
</dbReference>
<evidence type="ECO:0000259" key="5">
    <source>
        <dbReference type="PROSITE" id="PS50026"/>
    </source>
</evidence>
<sequence length="125" mass="13587">MNAEIIPVLDIDECGSNPCAHGTCINNVNSYQCICNPGYTGINCTTDIRVNECSSSPCTNGTCLDLVNGFTCLCSPGFQGSLCNQTDRHVYTHFDKETSPEQKEDKETRARDYIIPVAIASEGNL</sequence>
<feature type="domain" description="EGF-like" evidence="5">
    <location>
        <begin position="10"/>
        <end position="45"/>
    </location>
</feature>
<reference evidence="6 7" key="1">
    <citation type="submission" date="2022-12" db="EMBL/GenBank/DDBJ databases">
        <title>Chromosome-level genome of Tegillarca granosa.</title>
        <authorList>
            <person name="Kim J."/>
        </authorList>
    </citation>
    <scope>NUCLEOTIDE SEQUENCE [LARGE SCALE GENOMIC DNA]</scope>
    <source>
        <strain evidence="6">Teg-2019</strain>
        <tissue evidence="6">Adductor muscle</tissue>
    </source>
</reference>
<dbReference type="SUPFAM" id="SSF57196">
    <property type="entry name" value="EGF/Laminin"/>
    <property type="match status" value="2"/>
</dbReference>
<dbReference type="PRINTS" id="PR00010">
    <property type="entry name" value="EGFBLOOD"/>
</dbReference>
<dbReference type="PROSITE" id="PS50026">
    <property type="entry name" value="EGF_3"/>
    <property type="match status" value="2"/>
</dbReference>
<dbReference type="Gene3D" id="2.10.25.10">
    <property type="entry name" value="Laminin"/>
    <property type="match status" value="2"/>
</dbReference>
<comment type="caution">
    <text evidence="6">The sequence shown here is derived from an EMBL/GenBank/DDBJ whole genome shotgun (WGS) entry which is preliminary data.</text>
</comment>
<feature type="disulfide bond" evidence="4">
    <location>
        <begin position="35"/>
        <end position="44"/>
    </location>
</feature>
<dbReference type="PANTHER" id="PTHR12916:SF9">
    <property type="entry name" value="NEUROGENIC LOCUS NOTCH HOMOLOG PROTEIN 1-RELATED"/>
    <property type="match status" value="1"/>
</dbReference>
<dbReference type="CDD" id="cd00054">
    <property type="entry name" value="EGF_CA"/>
    <property type="match status" value="2"/>
</dbReference>
<feature type="disulfide bond" evidence="4">
    <location>
        <begin position="14"/>
        <end position="24"/>
    </location>
</feature>
<evidence type="ECO:0000256" key="1">
    <source>
        <dbReference type="ARBA" id="ARBA00022536"/>
    </source>
</evidence>
<feature type="domain" description="EGF-like" evidence="5">
    <location>
        <begin position="49"/>
        <end position="84"/>
    </location>
</feature>
<dbReference type="InterPro" id="IPR000742">
    <property type="entry name" value="EGF"/>
</dbReference>
<evidence type="ECO:0000256" key="3">
    <source>
        <dbReference type="ARBA" id="ARBA00023157"/>
    </source>
</evidence>